<dbReference type="RefSeq" id="WP_133993308.1">
    <property type="nucleotide sequence ID" value="NZ_SODV01000001.1"/>
</dbReference>
<reference evidence="1 2" key="1">
    <citation type="submission" date="2019-03" db="EMBL/GenBank/DDBJ databases">
        <title>Genomic Encyclopedia of Type Strains, Phase IV (KMG-IV): sequencing the most valuable type-strain genomes for metagenomic binning, comparative biology and taxonomic classification.</title>
        <authorList>
            <person name="Goeker M."/>
        </authorList>
    </citation>
    <scope>NUCLEOTIDE SEQUENCE [LARGE SCALE GENOMIC DNA]</scope>
    <source>
        <strain evidence="1 2">DSM 100059</strain>
    </source>
</reference>
<evidence type="ECO:0000313" key="2">
    <source>
        <dbReference type="Proteomes" id="UP000294498"/>
    </source>
</evidence>
<dbReference type="AlphaFoldDB" id="A0A4R8DS91"/>
<keyword evidence="2" id="KW-1185">Reference proteome</keyword>
<evidence type="ECO:0008006" key="3">
    <source>
        <dbReference type="Google" id="ProtNLM"/>
    </source>
</evidence>
<name>A0A4R8DS91_9BACT</name>
<dbReference type="Proteomes" id="UP000294498">
    <property type="component" value="Unassembled WGS sequence"/>
</dbReference>
<comment type="caution">
    <text evidence="1">The sequence shown here is derived from an EMBL/GenBank/DDBJ whole genome shotgun (WGS) entry which is preliminary data.</text>
</comment>
<protein>
    <recommendedName>
        <fullName evidence="3">Phosphoribosylpyrophosphate synthetase</fullName>
    </recommendedName>
</protein>
<dbReference type="EMBL" id="SODV01000001">
    <property type="protein sequence ID" value="TDX01070.1"/>
    <property type="molecule type" value="Genomic_DNA"/>
</dbReference>
<proteinExistence type="predicted"/>
<dbReference type="OrthoDB" id="8418771at2"/>
<accession>A0A4R8DS91</accession>
<organism evidence="1 2">
    <name type="scientific">Dinghuibacter silviterrae</name>
    <dbReference type="NCBI Taxonomy" id="1539049"/>
    <lineage>
        <taxon>Bacteria</taxon>
        <taxon>Pseudomonadati</taxon>
        <taxon>Bacteroidota</taxon>
        <taxon>Chitinophagia</taxon>
        <taxon>Chitinophagales</taxon>
        <taxon>Chitinophagaceae</taxon>
        <taxon>Dinghuibacter</taxon>
    </lineage>
</organism>
<gene>
    <name evidence="1" type="ORF">EDB95_2101</name>
</gene>
<sequence>MSPATTDMVTLSQVMAQLHEKGWDHEFHHAPKGFFLKEKHFYAPDELEIIKTYRFEGASNPSDSSVLYIICTREGRVGYVIDAYGIYSNHEDDITFDDFIHRIPVRNRPEQIVE</sequence>
<evidence type="ECO:0000313" key="1">
    <source>
        <dbReference type="EMBL" id="TDX01070.1"/>
    </source>
</evidence>